<keyword evidence="4 7" id="KW-0413">Isomerase</keyword>
<dbReference type="SUPFAM" id="SSF51604">
    <property type="entry name" value="Enolase C-terminal domain-like"/>
    <property type="match status" value="1"/>
</dbReference>
<feature type="active site" description="Proton acceptor; specific for (R)-substrate epimerization" evidence="5">
    <location>
        <position position="150"/>
    </location>
</feature>
<keyword evidence="2 6" id="KW-0479">Metal-binding</keyword>
<dbReference type="GO" id="GO:0009063">
    <property type="term" value="P:amino acid catabolic process"/>
    <property type="evidence" value="ECO:0007669"/>
    <property type="project" value="InterPro"/>
</dbReference>
<dbReference type="GO" id="GO:0046872">
    <property type="term" value="F:metal ion binding"/>
    <property type="evidence" value="ECO:0007669"/>
    <property type="project" value="UniProtKB-KW"/>
</dbReference>
<feature type="binding site" evidence="6">
    <location>
        <position position="201"/>
    </location>
    <ligand>
        <name>Mg(2+)</name>
        <dbReference type="ChEBI" id="CHEBI:18420"/>
    </ligand>
</feature>
<name>A0A1M5J8W2_9ALTE</name>
<dbReference type="InterPro" id="IPR018110">
    <property type="entry name" value="Mandel_Rmase/mucon_lact_enz_CS"/>
</dbReference>
<dbReference type="Gene3D" id="3.20.20.120">
    <property type="entry name" value="Enolase-like C-terminal domain"/>
    <property type="match status" value="1"/>
</dbReference>
<dbReference type="InterPro" id="IPR029017">
    <property type="entry name" value="Enolase-like_N"/>
</dbReference>
<evidence type="ECO:0000256" key="4">
    <source>
        <dbReference type="ARBA" id="ARBA00023235"/>
    </source>
</evidence>
<dbReference type="PANTHER" id="PTHR48080">
    <property type="entry name" value="D-GALACTONATE DEHYDRATASE-RELATED"/>
    <property type="match status" value="1"/>
</dbReference>
<evidence type="ECO:0000256" key="3">
    <source>
        <dbReference type="ARBA" id="ARBA00022842"/>
    </source>
</evidence>
<dbReference type="Gene3D" id="3.30.390.10">
    <property type="entry name" value="Enolase-like, N-terminal domain"/>
    <property type="match status" value="1"/>
</dbReference>
<keyword evidence="3 6" id="KW-0460">Magnesium</keyword>
<evidence type="ECO:0000256" key="1">
    <source>
        <dbReference type="ARBA" id="ARBA00008031"/>
    </source>
</evidence>
<dbReference type="PROSITE" id="PS00909">
    <property type="entry name" value="MR_MLE_2"/>
    <property type="match status" value="1"/>
</dbReference>
<gene>
    <name evidence="9" type="ORF">SAMN05216361_1992</name>
</gene>
<evidence type="ECO:0000256" key="7">
    <source>
        <dbReference type="RuleBase" id="RU366006"/>
    </source>
</evidence>
<dbReference type="SUPFAM" id="SSF54826">
    <property type="entry name" value="Enolase N-terminal domain-like"/>
    <property type="match status" value="1"/>
</dbReference>
<dbReference type="EC" id="5.1.1.-" evidence="7"/>
<dbReference type="EMBL" id="FQWD01000003">
    <property type="protein sequence ID" value="SHG37008.1"/>
    <property type="molecule type" value="Genomic_DNA"/>
</dbReference>
<dbReference type="GO" id="GO:0016855">
    <property type="term" value="F:racemase and epimerase activity, acting on amino acids and derivatives"/>
    <property type="evidence" value="ECO:0007669"/>
    <property type="project" value="UniProtKB-UniRule"/>
</dbReference>
<dbReference type="Pfam" id="PF13378">
    <property type="entry name" value="MR_MLE_C"/>
    <property type="match status" value="1"/>
</dbReference>
<evidence type="ECO:0000256" key="6">
    <source>
        <dbReference type="PIRSR" id="PIRSR634603-3"/>
    </source>
</evidence>
<reference evidence="10" key="1">
    <citation type="submission" date="2016-11" db="EMBL/GenBank/DDBJ databases">
        <authorList>
            <person name="Varghese N."/>
            <person name="Submissions S."/>
        </authorList>
    </citation>
    <scope>NUCLEOTIDE SEQUENCE [LARGE SCALE GENOMIC DNA]</scope>
    <source>
        <strain evidence="10">CGMCC 1.8995</strain>
    </source>
</reference>
<dbReference type="RefSeq" id="WP_073321760.1">
    <property type="nucleotide sequence ID" value="NZ_FQWD01000003.1"/>
</dbReference>
<evidence type="ECO:0000313" key="9">
    <source>
        <dbReference type="EMBL" id="SHG37008.1"/>
    </source>
</evidence>
<dbReference type="CDD" id="cd03319">
    <property type="entry name" value="L-Ala-DL-Glu_epimerase"/>
    <property type="match status" value="1"/>
</dbReference>
<dbReference type="NCBIfam" id="NF042940">
    <property type="entry name" value="racemase_DgcA"/>
    <property type="match status" value="1"/>
</dbReference>
<dbReference type="STRING" id="634436.SAMN05216361_1992"/>
<feature type="active site" description="Proton acceptor; specific for (S)-substrate epimerization" evidence="5">
    <location>
        <position position="246"/>
    </location>
</feature>
<dbReference type="InterPro" id="IPR036849">
    <property type="entry name" value="Enolase-like_C_sf"/>
</dbReference>
<evidence type="ECO:0000256" key="2">
    <source>
        <dbReference type="ARBA" id="ARBA00022723"/>
    </source>
</evidence>
<accession>A0A1M5J8W2</accession>
<evidence type="ECO:0000259" key="8">
    <source>
        <dbReference type="SMART" id="SM00922"/>
    </source>
</evidence>
<feature type="binding site" evidence="6">
    <location>
        <position position="175"/>
    </location>
    <ligand>
        <name>Mg(2+)</name>
        <dbReference type="ChEBI" id="CHEBI:18420"/>
    </ligand>
</feature>
<proteinExistence type="inferred from homology"/>
<keyword evidence="10" id="KW-1185">Reference proteome</keyword>
<protein>
    <recommendedName>
        <fullName evidence="7">Dipeptide epimerase</fullName>
        <ecNumber evidence="7">5.1.1.-</ecNumber>
    </recommendedName>
</protein>
<feature type="binding site" evidence="6">
    <location>
        <position position="224"/>
    </location>
    <ligand>
        <name>Mg(2+)</name>
        <dbReference type="ChEBI" id="CHEBI:18420"/>
    </ligand>
</feature>
<dbReference type="PANTHER" id="PTHR48080:SF3">
    <property type="entry name" value="ENOLASE SUPERFAMILY MEMBER DDB_G0284701"/>
    <property type="match status" value="1"/>
</dbReference>
<dbReference type="InterPro" id="IPR013341">
    <property type="entry name" value="Mandelate_racemase_N_dom"/>
</dbReference>
<evidence type="ECO:0000313" key="10">
    <source>
        <dbReference type="Proteomes" id="UP000184520"/>
    </source>
</evidence>
<dbReference type="Pfam" id="PF02746">
    <property type="entry name" value="MR_MLE_N"/>
    <property type="match status" value="1"/>
</dbReference>
<dbReference type="Proteomes" id="UP000184520">
    <property type="component" value="Unassembled WGS sequence"/>
</dbReference>
<dbReference type="SFLD" id="SFLDF00010">
    <property type="entry name" value="dipeptide_epimerase"/>
    <property type="match status" value="1"/>
</dbReference>
<dbReference type="InterPro" id="IPR034593">
    <property type="entry name" value="DgoD-like"/>
</dbReference>
<dbReference type="SFLD" id="SFLDS00001">
    <property type="entry name" value="Enolase"/>
    <property type="match status" value="1"/>
</dbReference>
<feature type="domain" description="Mandelate racemase/muconate lactonizing enzyme C-terminal" evidence="8">
    <location>
        <begin position="131"/>
        <end position="222"/>
    </location>
</feature>
<dbReference type="AlphaFoldDB" id="A0A1M5J8W2"/>
<dbReference type="OrthoDB" id="9796450at2"/>
<comment type="cofactor">
    <cofactor evidence="6 7">
        <name>Mg(2+)</name>
        <dbReference type="ChEBI" id="CHEBI:18420"/>
    </cofactor>
    <text evidence="6 7">Binds 1 Mg(2+) ion per subunit.</text>
</comment>
<sequence>MSIQFLAFAEAFPLAREFRISRGAKTQADVVTVIVTDGHYYGWGESVPYARYNESISSVLAQLDSVKDRVATLKDTTELLSILPAGSARNALDAALWDLRAKQTGKSVYALTGLSEVKRCYTAQTLSIDTPDNMAKQALELKQAPLIKIKLDGELVLERLAAISQASPKSRLIVDANEGWSPAQLSDWLPELKALNVALIEQPVPDTDDASLAGLNPDILLCADESCHTSENIDTLANYYQAVNIKLDKTGGLTEGIRALKKAKDARMQVMVGCMVGSSLAMAPAYCLCESVQFVDLDGPLLVAQDRADGFTFEHGRMSQPSPFLWGLPGQYGQQFLASTWQHHMTEEAL</sequence>
<comment type="similarity">
    <text evidence="1 7">Belongs to the mandelate racemase/muconate lactonizing enzyme family.</text>
</comment>
<dbReference type="SMART" id="SM00922">
    <property type="entry name" value="MR_MLE"/>
    <property type="match status" value="1"/>
</dbReference>
<dbReference type="SFLD" id="SFLDG00180">
    <property type="entry name" value="muconate_cycloisomerase"/>
    <property type="match status" value="1"/>
</dbReference>
<dbReference type="InterPro" id="IPR029065">
    <property type="entry name" value="Enolase_C-like"/>
</dbReference>
<dbReference type="InterPro" id="IPR034603">
    <property type="entry name" value="Dipeptide_epimerase"/>
</dbReference>
<evidence type="ECO:0000256" key="5">
    <source>
        <dbReference type="PIRSR" id="PIRSR634603-1"/>
    </source>
</evidence>
<dbReference type="InterPro" id="IPR013342">
    <property type="entry name" value="Mandelate_racemase_C"/>
</dbReference>
<organism evidence="9 10">
    <name type="scientific">Marisediminitalea aggregata</name>
    <dbReference type="NCBI Taxonomy" id="634436"/>
    <lineage>
        <taxon>Bacteria</taxon>
        <taxon>Pseudomonadati</taxon>
        <taxon>Pseudomonadota</taxon>
        <taxon>Gammaproteobacteria</taxon>
        <taxon>Alteromonadales</taxon>
        <taxon>Alteromonadaceae</taxon>
        <taxon>Marisediminitalea</taxon>
    </lineage>
</organism>